<dbReference type="STRING" id="910347.SAMN05421773_12111"/>
<organism evidence="12 13">
    <name type="scientific">Streptomyces aidingensis</name>
    <dbReference type="NCBI Taxonomy" id="910347"/>
    <lineage>
        <taxon>Bacteria</taxon>
        <taxon>Bacillati</taxon>
        <taxon>Actinomycetota</taxon>
        <taxon>Actinomycetes</taxon>
        <taxon>Kitasatosporales</taxon>
        <taxon>Streptomycetaceae</taxon>
        <taxon>Streptomyces</taxon>
    </lineage>
</organism>
<evidence type="ECO:0000256" key="8">
    <source>
        <dbReference type="ARBA" id="ARBA00022691"/>
    </source>
</evidence>
<keyword evidence="7 12" id="KW-0808">Transferase</keyword>
<dbReference type="NCBIfam" id="TIGR04364">
    <property type="entry name" value="methyltran_FxLD"/>
    <property type="match status" value="1"/>
</dbReference>
<evidence type="ECO:0000313" key="13">
    <source>
        <dbReference type="Proteomes" id="UP000199207"/>
    </source>
</evidence>
<evidence type="ECO:0000256" key="6">
    <source>
        <dbReference type="ARBA" id="ARBA00022603"/>
    </source>
</evidence>
<dbReference type="GO" id="GO:0005737">
    <property type="term" value="C:cytoplasm"/>
    <property type="evidence" value="ECO:0007669"/>
    <property type="project" value="UniProtKB-SubCell"/>
</dbReference>
<dbReference type="AlphaFoldDB" id="A0A1I1TSS1"/>
<gene>
    <name evidence="12" type="ORF">SAMN05421773_12111</name>
</gene>
<dbReference type="GO" id="GO:0032259">
    <property type="term" value="P:methylation"/>
    <property type="evidence" value="ECO:0007669"/>
    <property type="project" value="UniProtKB-KW"/>
</dbReference>
<dbReference type="PANTHER" id="PTHR11579:SF0">
    <property type="entry name" value="PROTEIN-L-ISOASPARTATE(D-ASPARTATE) O-METHYLTRANSFERASE"/>
    <property type="match status" value="1"/>
</dbReference>
<dbReference type="EC" id="2.1.1.77" evidence="3"/>
<keyword evidence="5" id="KW-0963">Cytoplasm</keyword>
<comment type="similarity">
    <text evidence="2">Belongs to the methyltransferase superfamily. L-isoaspartyl/D-aspartyl protein methyltransferase family.</text>
</comment>
<name>A0A1I1TSS1_9ACTN</name>
<proteinExistence type="inferred from homology"/>
<evidence type="ECO:0000256" key="5">
    <source>
        <dbReference type="ARBA" id="ARBA00022490"/>
    </source>
</evidence>
<dbReference type="GO" id="GO:0004719">
    <property type="term" value="F:protein-L-isoaspartate (D-aspartate) O-methyltransferase activity"/>
    <property type="evidence" value="ECO:0007669"/>
    <property type="project" value="UniProtKB-EC"/>
</dbReference>
<evidence type="ECO:0000313" key="12">
    <source>
        <dbReference type="EMBL" id="SFD61569.1"/>
    </source>
</evidence>
<evidence type="ECO:0000256" key="10">
    <source>
        <dbReference type="ARBA" id="ARBA00031323"/>
    </source>
</evidence>
<evidence type="ECO:0000256" key="9">
    <source>
        <dbReference type="ARBA" id="ARBA00030757"/>
    </source>
</evidence>
<reference evidence="12 13" key="1">
    <citation type="submission" date="2016-10" db="EMBL/GenBank/DDBJ databases">
        <authorList>
            <person name="de Groot N.N."/>
        </authorList>
    </citation>
    <scope>NUCLEOTIDE SEQUENCE [LARGE SCALE GENOMIC DNA]</scope>
    <source>
        <strain evidence="12 13">CGMCC 4.5739</strain>
    </source>
</reference>
<dbReference type="InterPro" id="IPR027573">
    <property type="entry name" value="Methyltran_FxLD"/>
</dbReference>
<evidence type="ECO:0000256" key="11">
    <source>
        <dbReference type="ARBA" id="ARBA00031350"/>
    </source>
</evidence>
<dbReference type="Pfam" id="PF01135">
    <property type="entry name" value="PCMT"/>
    <property type="match status" value="1"/>
</dbReference>
<evidence type="ECO:0000256" key="2">
    <source>
        <dbReference type="ARBA" id="ARBA00005369"/>
    </source>
</evidence>
<evidence type="ECO:0000256" key="4">
    <source>
        <dbReference type="ARBA" id="ARBA00013346"/>
    </source>
</evidence>
<protein>
    <recommendedName>
        <fullName evidence="4">Protein-L-isoaspartate O-methyltransferase</fullName>
        <ecNumber evidence="3">2.1.1.77</ecNumber>
    </recommendedName>
    <alternativeName>
        <fullName evidence="11">L-isoaspartyl protein carboxyl methyltransferase</fullName>
    </alternativeName>
    <alternativeName>
        <fullName evidence="9">Protein L-isoaspartyl methyltransferase</fullName>
    </alternativeName>
    <alternativeName>
        <fullName evidence="10">Protein-beta-aspartate methyltransferase</fullName>
    </alternativeName>
</protein>
<evidence type="ECO:0000256" key="1">
    <source>
        <dbReference type="ARBA" id="ARBA00004496"/>
    </source>
</evidence>
<keyword evidence="6 12" id="KW-0489">Methyltransferase</keyword>
<dbReference type="Gene3D" id="3.40.50.150">
    <property type="entry name" value="Vaccinia Virus protein VP39"/>
    <property type="match status" value="1"/>
</dbReference>
<dbReference type="SUPFAM" id="SSF53335">
    <property type="entry name" value="S-adenosyl-L-methionine-dependent methyltransferases"/>
    <property type="match status" value="1"/>
</dbReference>
<dbReference type="Proteomes" id="UP000199207">
    <property type="component" value="Unassembled WGS sequence"/>
</dbReference>
<dbReference type="EMBL" id="FOLM01000021">
    <property type="protein sequence ID" value="SFD61569.1"/>
    <property type="molecule type" value="Genomic_DNA"/>
</dbReference>
<keyword evidence="8" id="KW-0949">S-adenosyl-L-methionine</keyword>
<evidence type="ECO:0000256" key="3">
    <source>
        <dbReference type="ARBA" id="ARBA00011890"/>
    </source>
</evidence>
<dbReference type="CDD" id="cd02440">
    <property type="entry name" value="AdoMet_MTases"/>
    <property type="match status" value="1"/>
</dbReference>
<sequence length="413" mass="44229">MTTLRDVTTDTVDETRAEALRQELLRHLRGQGNVVNDHVAAAFAAVPRHRFLPDTSLDEAYADDAVITKLNDRGHPVSSVSAPWVQARMLELSGLGRGMRALEIGSGGYNAALMAELVGENGEVVSVDIDPEVTDRAQRLLAETGYDRVVRVQCADGTYGAGAAAPAEGFDAIVVTAQAPDLPPAWSDQLAPHGRLVVPLSFRGIHQVFAFGCEDGHLRSRGQTRCGFVGMQGDNRHTGHTIDLSDGDLRLGLNDDQHADADALRAALASATRTTTWTGVVLRNDEGVLPSLDLWLVATLSPCARIYASSRGVERGLSGWTIAAAATWEGGTLAYTTIRPATGGFELGVHAYGPNREQLADRLAERIRAWDSGGHRGSVEPTLRAYPAGTPVDQLAMGQIIDNRHTRLVISLP</sequence>
<keyword evidence="13" id="KW-1185">Reference proteome</keyword>
<dbReference type="InterPro" id="IPR000682">
    <property type="entry name" value="PCMT"/>
</dbReference>
<accession>A0A1I1TSS1</accession>
<evidence type="ECO:0000256" key="7">
    <source>
        <dbReference type="ARBA" id="ARBA00022679"/>
    </source>
</evidence>
<dbReference type="InterPro" id="IPR029063">
    <property type="entry name" value="SAM-dependent_MTases_sf"/>
</dbReference>
<dbReference type="PANTHER" id="PTHR11579">
    <property type="entry name" value="PROTEIN-L-ISOASPARTATE O-METHYLTRANSFERASE"/>
    <property type="match status" value="1"/>
</dbReference>
<comment type="subcellular location">
    <subcellularLocation>
        <location evidence="1">Cytoplasm</location>
    </subcellularLocation>
</comment>